<protein>
    <recommendedName>
        <fullName evidence="3">Protein kinase domain-containing protein</fullName>
    </recommendedName>
</protein>
<evidence type="ECO:0000313" key="5">
    <source>
        <dbReference type="EMBL" id="OTF95474.1"/>
    </source>
</evidence>
<dbReference type="SUPFAM" id="SSF56112">
    <property type="entry name" value="Protein kinase-like (PK-like)"/>
    <property type="match status" value="1"/>
</dbReference>
<organism evidence="5 6">
    <name type="scientific">Helianthus annuus</name>
    <name type="common">Common sunflower</name>
    <dbReference type="NCBI Taxonomy" id="4232"/>
    <lineage>
        <taxon>Eukaryota</taxon>
        <taxon>Viridiplantae</taxon>
        <taxon>Streptophyta</taxon>
        <taxon>Embryophyta</taxon>
        <taxon>Tracheophyta</taxon>
        <taxon>Spermatophyta</taxon>
        <taxon>Magnoliopsida</taxon>
        <taxon>eudicotyledons</taxon>
        <taxon>Gunneridae</taxon>
        <taxon>Pentapetalae</taxon>
        <taxon>asterids</taxon>
        <taxon>campanulids</taxon>
        <taxon>Asterales</taxon>
        <taxon>Asteraceae</taxon>
        <taxon>Asteroideae</taxon>
        <taxon>Heliantheae alliance</taxon>
        <taxon>Heliantheae</taxon>
        <taxon>Helianthus</taxon>
    </lineage>
</organism>
<reference evidence="4" key="3">
    <citation type="submission" date="2020-06" db="EMBL/GenBank/DDBJ databases">
        <title>Helianthus annuus Genome sequencing and assembly Release 2.</title>
        <authorList>
            <person name="Gouzy J."/>
            <person name="Langlade N."/>
            <person name="Munos S."/>
        </authorList>
    </citation>
    <scope>NUCLEOTIDE SEQUENCE</scope>
    <source>
        <tissue evidence="4">Leaves</tissue>
    </source>
</reference>
<keyword evidence="1" id="KW-0547">Nucleotide-binding</keyword>
<dbReference type="GO" id="GO:0007166">
    <property type="term" value="P:cell surface receptor signaling pathway"/>
    <property type="evidence" value="ECO:0000318"/>
    <property type="project" value="GO_Central"/>
</dbReference>
<evidence type="ECO:0000256" key="2">
    <source>
        <dbReference type="ARBA" id="ARBA00022840"/>
    </source>
</evidence>
<dbReference type="Proteomes" id="UP000215914">
    <property type="component" value="Chromosome 15"/>
</dbReference>
<dbReference type="PANTHER" id="PTHR27005">
    <property type="entry name" value="WALL-ASSOCIATED RECEPTOR KINASE-LIKE 21"/>
    <property type="match status" value="1"/>
</dbReference>
<dbReference type="EMBL" id="MNCJ02000330">
    <property type="protein sequence ID" value="KAF5765438.1"/>
    <property type="molecule type" value="Genomic_DNA"/>
</dbReference>
<evidence type="ECO:0000259" key="3">
    <source>
        <dbReference type="PROSITE" id="PS50011"/>
    </source>
</evidence>
<dbReference type="InterPro" id="IPR011009">
    <property type="entry name" value="Kinase-like_dom_sf"/>
</dbReference>
<feature type="domain" description="Protein kinase" evidence="3">
    <location>
        <begin position="1"/>
        <end position="159"/>
    </location>
</feature>
<name>A0A251S9G4_HELAN</name>
<dbReference type="InParanoid" id="A0A251S9G4"/>
<sequence length="174" mass="19683">MQHLFLYTIETSKTTNILLDDKYRAKISDFGTSRFVAMDQTHLATLVKGTFGYLDPEYFQSSQFTEKSNVYSFGVVLVELLTGERPISLTRFGENRSLATHFMLAMEKGRVMSIFDSTVIKEATRNELLEVANLAERCLNLNGKYRPIMKDVAAKLETIQTSHIPSVGQTTIDL</sequence>
<reference evidence="5" key="2">
    <citation type="submission" date="2017-02" db="EMBL/GenBank/DDBJ databases">
        <title>Sunflower complete genome.</title>
        <authorList>
            <person name="Langlade N."/>
            <person name="Munos S."/>
        </authorList>
    </citation>
    <scope>NUCLEOTIDE SEQUENCE [LARGE SCALE GENOMIC DNA]</scope>
    <source>
        <tissue evidence="5">Leaves</tissue>
    </source>
</reference>
<dbReference type="InterPro" id="IPR045274">
    <property type="entry name" value="WAK-like"/>
</dbReference>
<dbReference type="STRING" id="4232.A0A251S9G4"/>
<evidence type="ECO:0000313" key="4">
    <source>
        <dbReference type="EMBL" id="KAF5765438.1"/>
    </source>
</evidence>
<dbReference type="Pfam" id="PF00069">
    <property type="entry name" value="Pkinase"/>
    <property type="match status" value="1"/>
</dbReference>
<dbReference type="Gramene" id="mRNA:HanXRQr2_Chr15g0703771">
    <property type="protein sequence ID" value="CDS:HanXRQr2_Chr15g0703771.1"/>
    <property type="gene ID" value="HanXRQr2_Chr15g0703771"/>
</dbReference>
<keyword evidence="6" id="KW-1185">Reference proteome</keyword>
<dbReference type="Gene3D" id="1.10.510.10">
    <property type="entry name" value="Transferase(Phosphotransferase) domain 1"/>
    <property type="match status" value="1"/>
</dbReference>
<dbReference type="PROSITE" id="PS50011">
    <property type="entry name" value="PROTEIN_KINASE_DOM"/>
    <property type="match status" value="1"/>
</dbReference>
<dbReference type="InterPro" id="IPR000719">
    <property type="entry name" value="Prot_kinase_dom"/>
</dbReference>
<keyword evidence="2" id="KW-0067">ATP-binding</keyword>
<dbReference type="EMBL" id="CM007904">
    <property type="protein sequence ID" value="OTF95474.1"/>
    <property type="molecule type" value="Genomic_DNA"/>
</dbReference>
<accession>A0A251S9G4</accession>
<dbReference type="GO" id="GO:0005886">
    <property type="term" value="C:plasma membrane"/>
    <property type="evidence" value="ECO:0000318"/>
    <property type="project" value="GO_Central"/>
</dbReference>
<reference evidence="4 6" key="1">
    <citation type="journal article" date="2017" name="Nature">
        <title>The sunflower genome provides insights into oil metabolism, flowering and Asterid evolution.</title>
        <authorList>
            <person name="Badouin H."/>
            <person name="Gouzy J."/>
            <person name="Grassa C.J."/>
            <person name="Murat F."/>
            <person name="Staton S.E."/>
            <person name="Cottret L."/>
            <person name="Lelandais-Briere C."/>
            <person name="Owens G.L."/>
            <person name="Carrere S."/>
            <person name="Mayjonade B."/>
            <person name="Legrand L."/>
            <person name="Gill N."/>
            <person name="Kane N.C."/>
            <person name="Bowers J.E."/>
            <person name="Hubner S."/>
            <person name="Bellec A."/>
            <person name="Berard A."/>
            <person name="Berges H."/>
            <person name="Blanchet N."/>
            <person name="Boniface M.C."/>
            <person name="Brunel D."/>
            <person name="Catrice O."/>
            <person name="Chaidir N."/>
            <person name="Claudel C."/>
            <person name="Donnadieu C."/>
            <person name="Faraut T."/>
            <person name="Fievet G."/>
            <person name="Helmstetter N."/>
            <person name="King M."/>
            <person name="Knapp S.J."/>
            <person name="Lai Z."/>
            <person name="Le Paslier M.C."/>
            <person name="Lippi Y."/>
            <person name="Lorenzon L."/>
            <person name="Mandel J.R."/>
            <person name="Marage G."/>
            <person name="Marchand G."/>
            <person name="Marquand E."/>
            <person name="Bret-Mestries E."/>
            <person name="Morien E."/>
            <person name="Nambeesan S."/>
            <person name="Nguyen T."/>
            <person name="Pegot-Espagnet P."/>
            <person name="Pouilly N."/>
            <person name="Raftis F."/>
            <person name="Sallet E."/>
            <person name="Schiex T."/>
            <person name="Thomas J."/>
            <person name="Vandecasteele C."/>
            <person name="Vares D."/>
            <person name="Vear F."/>
            <person name="Vautrin S."/>
            <person name="Crespi M."/>
            <person name="Mangin B."/>
            <person name="Burke J.M."/>
            <person name="Salse J."/>
            <person name="Munos S."/>
            <person name="Vincourt P."/>
            <person name="Rieseberg L.H."/>
            <person name="Langlade N.B."/>
        </authorList>
    </citation>
    <scope>NUCLEOTIDE SEQUENCE [LARGE SCALE GENOMIC DNA]</scope>
    <source>
        <strain evidence="6">cv. SF193</strain>
        <tissue evidence="4">Leaves</tissue>
    </source>
</reference>
<evidence type="ECO:0000313" key="6">
    <source>
        <dbReference type="Proteomes" id="UP000215914"/>
    </source>
</evidence>
<proteinExistence type="predicted"/>
<dbReference type="PANTHER" id="PTHR27005:SF388">
    <property type="entry name" value="MITOGEN-ACTIVATED PROTEIN (MAP) KINASE KINASE KINASE 10-RELATED"/>
    <property type="match status" value="1"/>
</dbReference>
<evidence type="ECO:0000256" key="1">
    <source>
        <dbReference type="ARBA" id="ARBA00022741"/>
    </source>
</evidence>
<dbReference type="GO" id="GO:0005524">
    <property type="term" value="F:ATP binding"/>
    <property type="evidence" value="ECO:0007669"/>
    <property type="project" value="UniProtKB-KW"/>
</dbReference>
<dbReference type="AlphaFoldDB" id="A0A251S9G4"/>
<keyword evidence="4" id="KW-0808">Transferase</keyword>
<gene>
    <name evidence="5" type="ORF">HannXRQ_Chr15g0483501</name>
    <name evidence="4" type="ORF">HanXRQr2_Chr15g0703771</name>
</gene>
<dbReference type="GO" id="GO:0004672">
    <property type="term" value="F:protein kinase activity"/>
    <property type="evidence" value="ECO:0007669"/>
    <property type="project" value="InterPro"/>
</dbReference>
<dbReference type="OMA" id="VVQVEIM"/>